<organism evidence="1 2">
    <name type="scientific">Terrabacter terrae</name>
    <dbReference type="NCBI Taxonomy" id="318434"/>
    <lineage>
        <taxon>Bacteria</taxon>
        <taxon>Bacillati</taxon>
        <taxon>Actinomycetota</taxon>
        <taxon>Actinomycetes</taxon>
        <taxon>Micrococcales</taxon>
        <taxon>Intrasporangiaceae</taxon>
        <taxon>Terrabacter</taxon>
    </lineage>
</organism>
<comment type="caution">
    <text evidence="1">The sequence shown here is derived from an EMBL/GenBank/DDBJ whole genome shotgun (WGS) entry which is preliminary data.</text>
</comment>
<name>A0ABN1ZUJ2_9MICO</name>
<keyword evidence="2" id="KW-1185">Reference proteome</keyword>
<evidence type="ECO:0000313" key="2">
    <source>
        <dbReference type="Proteomes" id="UP001501285"/>
    </source>
</evidence>
<evidence type="ECO:0000313" key="1">
    <source>
        <dbReference type="EMBL" id="GAA1504660.1"/>
    </source>
</evidence>
<dbReference type="EMBL" id="BAAANB010000182">
    <property type="protein sequence ID" value="GAA1504660.1"/>
    <property type="molecule type" value="Genomic_DNA"/>
</dbReference>
<proteinExistence type="predicted"/>
<dbReference type="Proteomes" id="UP001501285">
    <property type="component" value="Unassembled WGS sequence"/>
</dbReference>
<reference evidence="1 2" key="1">
    <citation type="journal article" date="2019" name="Int. J. Syst. Evol. Microbiol.">
        <title>The Global Catalogue of Microorganisms (GCM) 10K type strain sequencing project: providing services to taxonomists for standard genome sequencing and annotation.</title>
        <authorList>
            <consortium name="The Broad Institute Genomics Platform"/>
            <consortium name="The Broad Institute Genome Sequencing Center for Infectious Disease"/>
            <person name="Wu L."/>
            <person name="Ma J."/>
        </authorList>
    </citation>
    <scope>NUCLEOTIDE SEQUENCE [LARGE SCALE GENOMIC DNA]</scope>
    <source>
        <strain evidence="1 2">JCM 14283</strain>
    </source>
</reference>
<protein>
    <submittedName>
        <fullName evidence="1">Uncharacterized protein</fullName>
    </submittedName>
</protein>
<gene>
    <name evidence="1" type="ORF">GCM10009740_39750</name>
</gene>
<sequence>MATGVHETHLYLWGRGKRDDFLFSTVAELLPSSPLDLPEGLTDLWLDAWVFRDEGSMRNVTVVHYNQLNGWSTNHASYDEAALPALRVPHAPAHN</sequence>
<accession>A0ABN1ZUJ2</accession>